<dbReference type="Pfam" id="PF14680">
    <property type="entry name" value="FANCI_HD2"/>
    <property type="match status" value="1"/>
</dbReference>
<name>A0A9P1ECP5_CUSEU</name>
<reference evidence="7" key="1">
    <citation type="submission" date="2022-07" db="EMBL/GenBank/DDBJ databases">
        <authorList>
            <person name="Macas J."/>
            <person name="Novak P."/>
            <person name="Neumann P."/>
        </authorList>
    </citation>
    <scope>NUCLEOTIDE SEQUENCE</scope>
</reference>
<evidence type="ECO:0000259" key="5">
    <source>
        <dbReference type="Pfam" id="PF14679"/>
    </source>
</evidence>
<dbReference type="GO" id="GO:0006281">
    <property type="term" value="P:DNA repair"/>
    <property type="evidence" value="ECO:0007669"/>
    <property type="project" value="InterPro"/>
</dbReference>
<feature type="region of interest" description="Disordered" evidence="1">
    <location>
        <begin position="1323"/>
        <end position="1382"/>
    </location>
</feature>
<feature type="domain" description="FANCI helical" evidence="5">
    <location>
        <begin position="287"/>
        <end position="367"/>
    </location>
</feature>
<feature type="compositionally biased region" description="Acidic residues" evidence="1">
    <location>
        <begin position="1367"/>
        <end position="1382"/>
    </location>
</feature>
<dbReference type="InterPro" id="IPR029310">
    <property type="entry name" value="FANCI_HD1"/>
</dbReference>
<feature type="compositionally biased region" description="Acidic residues" evidence="1">
    <location>
        <begin position="1324"/>
        <end position="1348"/>
    </location>
</feature>
<dbReference type="Pfam" id="PF14678">
    <property type="entry name" value="FANCI_S4"/>
    <property type="match status" value="1"/>
</dbReference>
<dbReference type="EMBL" id="CAMAPE010000035">
    <property type="protein sequence ID" value="CAH9096737.1"/>
    <property type="molecule type" value="Genomic_DNA"/>
</dbReference>
<evidence type="ECO:0000259" key="4">
    <source>
        <dbReference type="Pfam" id="PF14678"/>
    </source>
</evidence>
<evidence type="ECO:0008006" key="9">
    <source>
        <dbReference type="Google" id="ProtNLM"/>
    </source>
</evidence>
<dbReference type="OrthoDB" id="195089at2759"/>
<dbReference type="Pfam" id="PF14679">
    <property type="entry name" value="FANCI_HD1"/>
    <property type="match status" value="1"/>
</dbReference>
<dbReference type="Proteomes" id="UP001152484">
    <property type="component" value="Unassembled WGS sequence"/>
</dbReference>
<dbReference type="GO" id="GO:0070182">
    <property type="term" value="F:DNA polymerase binding"/>
    <property type="evidence" value="ECO:0007669"/>
    <property type="project" value="TreeGrafter"/>
</dbReference>
<dbReference type="InterPro" id="IPR016024">
    <property type="entry name" value="ARM-type_fold"/>
</dbReference>
<dbReference type="InterPro" id="IPR029314">
    <property type="entry name" value="FANCI_S4"/>
</dbReference>
<evidence type="ECO:0000313" key="7">
    <source>
        <dbReference type="EMBL" id="CAH9096737.1"/>
    </source>
</evidence>
<feature type="domain" description="FANCI helical" evidence="6">
    <location>
        <begin position="554"/>
        <end position="791"/>
    </location>
</feature>
<dbReference type="PANTHER" id="PTHR21818">
    <property type="entry name" value="BC025462 PROTEIN"/>
    <property type="match status" value="1"/>
</dbReference>
<sequence length="1404" mass="157705">MKTAAARKPPPAPPLTDTDIIQLAQIYHPNSSTPLPPFILSEASHETLISYLHARAASPNSSVSVSEYVSALLSLTQLHPSLLSLTSALILSYTSLFCSHEIPHDRHSLYTLQLFSSHLDCISFPDLASIIDTILCYVHQIINSDDSHILILLSNCLRLIKTSSEVDKPIHYFNSAIDKMLSFNWGNVFMLKMVEILSDFPLLYKDKERDFLNKVFSGMKNVEIQDLPGLVYQLLILASKGFGKREVVEGIVMHFGENLAGKWGSIGRQVEGTVLLHVNFAVKQDPSLGQEVLALVRSDCCAFNHFAVAVLLSVARIRRFTERTMGVLKTALFAAYKDSRFALGCKWLSDDLKEEYLKTARVMEKALLRTVNESNGGGEHVVPSIVQLGFLLLEGVEKEICKDFNKIDGIMGPEELFNEVLRSLFEIHDMSRNEIIEQCKLRILSLNPEQGLLIIRLIGCLIRRYLYPMLEHVSHLKALLDYYAFMNGNVSSHLVTALLPLIKQSRDLQDYIILVLRKAMFRREESVRYAATNSIIDLVLGEKQSQRDETISLQESSSQASCSQQQPEILCAAGSGLFWELNGLLQRCLFQQAKVRKILYYGLVKLVLVDPLSAGSVFDFLLPHFFQFYKKDADVQLDVYKCVKSETGKIYIEEPLDCLLSCISWILLLQPHCKTNHSSNSWASLGFSLTQENEQAERAWSAESMSNALSNIRKILRKGDFEGLLGRTKDAGSTPVEEEKHKCASLILSGIIEVMLNIIINEFGKATDAEKMDLEKELFEFVIIHNSLRKNLHTTRQSGGVKRGSLRLSANDGSEKLDLSCTILSEERIALLATSAICQLLYTAQESWKPVAPENHSQPSSGKDSVPHVNIFSFALELCMRQLKSYTCAAKDDPMRMLIYGDINQLGPPLLKMAWFLFSASVPDKVNKKGARGKKGFDGKKEYLQSVLACLEELIRINLFHSGYLDLMDDLVSIPVPGDVLRSDANDGPNDEYEVATDVVMKSDELFIQKSIRPLLYELLVHSFFHEVKVLSDIMCLIATKLPEEGRNRVGNWARGICKRKKISNPKVAKSIANLALTLSSAPNDLIIAQEMAAELLTVVGKESSDLPETSYYIINKSTSADIASIILQFLDSTITDIEWIGIKLKERSCSYKRHISSQQWGEKASELVIEETLYSRAEAVVNVASFFVLMNLEEAEAEKLLMLAARFYKNLARITKLHSASKGCKQRLPSLKFQKLVEETFRQLTAPLYNFVADMQTKQQESEKGKGIVKKIKRENRCIPDLIYQIEDCEKYLIQLSKASKVNLLRHAKRSTCRDFKIHFSMEGEDGNDDNEVVAETESSSGEENEAADLGAVDRGEEGEHLANVEDLECEDDEVEEEAELDEAALHRAKRSKARIVEDSEED</sequence>
<feature type="domain" description="FANCI solenoid 4" evidence="4">
    <location>
        <begin position="1088"/>
        <end position="1320"/>
    </location>
</feature>
<evidence type="ECO:0000259" key="6">
    <source>
        <dbReference type="Pfam" id="PF14680"/>
    </source>
</evidence>
<feature type="domain" description="FANCI solenoid 1" evidence="2">
    <location>
        <begin position="149"/>
        <end position="258"/>
    </location>
</feature>
<organism evidence="7 8">
    <name type="scientific">Cuscuta europaea</name>
    <name type="common">European dodder</name>
    <dbReference type="NCBI Taxonomy" id="41803"/>
    <lineage>
        <taxon>Eukaryota</taxon>
        <taxon>Viridiplantae</taxon>
        <taxon>Streptophyta</taxon>
        <taxon>Embryophyta</taxon>
        <taxon>Tracheophyta</taxon>
        <taxon>Spermatophyta</taxon>
        <taxon>Magnoliopsida</taxon>
        <taxon>eudicotyledons</taxon>
        <taxon>Gunneridae</taxon>
        <taxon>Pentapetalae</taxon>
        <taxon>asterids</taxon>
        <taxon>lamiids</taxon>
        <taxon>Solanales</taxon>
        <taxon>Convolvulaceae</taxon>
        <taxon>Cuscuteae</taxon>
        <taxon>Cuscuta</taxon>
        <taxon>Cuscuta subgen. Cuscuta</taxon>
    </lineage>
</organism>
<accession>A0A9P1ECP5</accession>
<feature type="compositionally biased region" description="Basic and acidic residues" evidence="1">
    <location>
        <begin position="1353"/>
        <end position="1365"/>
    </location>
</feature>
<evidence type="ECO:0000313" key="8">
    <source>
        <dbReference type="Proteomes" id="UP001152484"/>
    </source>
</evidence>
<keyword evidence="8" id="KW-1185">Reference proteome</keyword>
<feature type="domain" description="FANCI solenoid 2" evidence="3">
    <location>
        <begin position="381"/>
        <end position="536"/>
    </location>
</feature>
<dbReference type="InterPro" id="IPR029315">
    <property type="entry name" value="FANCI_S2"/>
</dbReference>
<dbReference type="InterPro" id="IPR026171">
    <property type="entry name" value="FANCI"/>
</dbReference>
<dbReference type="Pfam" id="PF14675">
    <property type="entry name" value="FANCI_S1"/>
    <property type="match status" value="1"/>
</dbReference>
<evidence type="ECO:0000256" key="1">
    <source>
        <dbReference type="SAM" id="MobiDB-lite"/>
    </source>
</evidence>
<dbReference type="Pfam" id="PF14676">
    <property type="entry name" value="FANCI_S2"/>
    <property type="match status" value="1"/>
</dbReference>
<dbReference type="InterPro" id="IPR029308">
    <property type="entry name" value="FANCI_S1"/>
</dbReference>
<proteinExistence type="predicted"/>
<protein>
    <recommendedName>
        <fullName evidence="9">Fanconi anemia group I protein</fullName>
    </recommendedName>
</protein>
<evidence type="ECO:0000259" key="2">
    <source>
        <dbReference type="Pfam" id="PF14675"/>
    </source>
</evidence>
<gene>
    <name evidence="7" type="ORF">CEURO_LOCUS13527</name>
</gene>
<dbReference type="InterPro" id="IPR029312">
    <property type="entry name" value="FANCI_HD2"/>
</dbReference>
<dbReference type="SUPFAM" id="SSF48371">
    <property type="entry name" value="ARM repeat"/>
    <property type="match status" value="1"/>
</dbReference>
<evidence type="ECO:0000259" key="3">
    <source>
        <dbReference type="Pfam" id="PF14676"/>
    </source>
</evidence>
<dbReference type="PANTHER" id="PTHR21818:SF0">
    <property type="entry name" value="FANCONI ANEMIA GROUP I PROTEIN"/>
    <property type="match status" value="1"/>
</dbReference>
<comment type="caution">
    <text evidence="7">The sequence shown here is derived from an EMBL/GenBank/DDBJ whole genome shotgun (WGS) entry which is preliminary data.</text>
</comment>